<accession>A0A2T2NZ90</accession>
<evidence type="ECO:0000256" key="4">
    <source>
        <dbReference type="PROSITE-ProRule" id="PRU00175"/>
    </source>
</evidence>
<dbReference type="OrthoDB" id="3800599at2759"/>
<dbReference type="InterPro" id="IPR001841">
    <property type="entry name" value="Znf_RING"/>
</dbReference>
<evidence type="ECO:0000259" key="6">
    <source>
        <dbReference type="PROSITE" id="PS50089"/>
    </source>
</evidence>
<protein>
    <recommendedName>
        <fullName evidence="6">RING-type domain-containing protein</fullName>
    </recommendedName>
</protein>
<feature type="compositionally biased region" description="Polar residues" evidence="5">
    <location>
        <begin position="203"/>
        <end position="217"/>
    </location>
</feature>
<gene>
    <name evidence="7" type="ORF">BS50DRAFT_674788</name>
</gene>
<dbReference type="GO" id="GO:0008270">
    <property type="term" value="F:zinc ion binding"/>
    <property type="evidence" value="ECO:0007669"/>
    <property type="project" value="UniProtKB-KW"/>
</dbReference>
<dbReference type="InterPro" id="IPR018957">
    <property type="entry name" value="Znf_C3HC4_RING-type"/>
</dbReference>
<dbReference type="AlphaFoldDB" id="A0A2T2NZ90"/>
<evidence type="ECO:0000256" key="2">
    <source>
        <dbReference type="ARBA" id="ARBA00022771"/>
    </source>
</evidence>
<keyword evidence="1" id="KW-0479">Metal-binding</keyword>
<feature type="compositionally biased region" description="Basic and acidic residues" evidence="5">
    <location>
        <begin position="230"/>
        <end position="246"/>
    </location>
</feature>
<keyword evidence="8" id="KW-1185">Reference proteome</keyword>
<sequence length="598" mass="67948">MGIRAPASFQQPQQAYTLVERPATLQGPLDFHHSQRLPPRIVTVTPSSIRAESRDSPTGASSAPISARGPGSQATGHSRRENTLLPASHLDGTEGMLHDVELNSDLRNGRQAEKAFHRAFERVRAWNRDHQKGLTNYELEALAREFVAEHEAQSTRYNAARMVQDNHRTHDGERQIPDRVLGSSSAAMDSAGRPAPAARHQATAESISDSLDSSTEFFETYDGPGVMDYSRSDEKPGDSFKRHDSSAWEQKSSPSHLNMDSFSAEISNLESHIGRSSFNPWDTSNEDTSLMHMLNRTPNHALQEAHASPVEHSNRKRVTFAESNTVEPHRAQTSVSSQRTRTPPQGSCALCKVPYTLNRRRENYTLECGHSMHRDCLTDHFRMLDRKNEFCPIPGCEVFLCETSRYERVAADQKAIFGNQHTRVGPLFISVNFDDGDVAQCKNEESLVTTQLHLLREYLKKHVNSAWQTSLERRKSVFDFYQIVQDTVRDFSDVVLRSPSKYLPCCDVLLRFVAWAELTRLMNNRQSAILRHEQNTMFNTMFPPLRSLHDEFHRSKLIYDEQKVTWSRNQEGTLDCERVADFSYGLAMKSFQRPSQSQ</sequence>
<dbReference type="Proteomes" id="UP000240883">
    <property type="component" value="Unassembled WGS sequence"/>
</dbReference>
<dbReference type="InterPro" id="IPR013083">
    <property type="entry name" value="Znf_RING/FYVE/PHD"/>
</dbReference>
<dbReference type="SUPFAM" id="SSF57850">
    <property type="entry name" value="RING/U-box"/>
    <property type="match status" value="1"/>
</dbReference>
<dbReference type="PROSITE" id="PS50089">
    <property type="entry name" value="ZF_RING_2"/>
    <property type="match status" value="1"/>
</dbReference>
<evidence type="ECO:0000313" key="7">
    <source>
        <dbReference type="EMBL" id="PSN70398.1"/>
    </source>
</evidence>
<feature type="domain" description="RING-type" evidence="6">
    <location>
        <begin position="348"/>
        <end position="393"/>
    </location>
</feature>
<dbReference type="EMBL" id="KZ678132">
    <property type="protein sequence ID" value="PSN70398.1"/>
    <property type="molecule type" value="Genomic_DNA"/>
</dbReference>
<evidence type="ECO:0000256" key="5">
    <source>
        <dbReference type="SAM" id="MobiDB-lite"/>
    </source>
</evidence>
<dbReference type="Gene3D" id="3.30.40.10">
    <property type="entry name" value="Zinc/RING finger domain, C3HC4 (zinc finger)"/>
    <property type="match status" value="1"/>
</dbReference>
<evidence type="ECO:0000313" key="8">
    <source>
        <dbReference type="Proteomes" id="UP000240883"/>
    </source>
</evidence>
<feature type="compositionally biased region" description="Polar residues" evidence="5">
    <location>
        <begin position="321"/>
        <end position="343"/>
    </location>
</feature>
<reference evidence="7 8" key="1">
    <citation type="journal article" date="2018" name="Front. Microbiol.">
        <title>Genome-Wide Analysis of Corynespora cassiicola Leaf Fall Disease Putative Effectors.</title>
        <authorList>
            <person name="Lopez D."/>
            <person name="Ribeiro S."/>
            <person name="Label P."/>
            <person name="Fumanal B."/>
            <person name="Venisse J.S."/>
            <person name="Kohler A."/>
            <person name="de Oliveira R.R."/>
            <person name="Labutti K."/>
            <person name="Lipzen A."/>
            <person name="Lail K."/>
            <person name="Bauer D."/>
            <person name="Ohm R.A."/>
            <person name="Barry K.W."/>
            <person name="Spatafora J."/>
            <person name="Grigoriev I.V."/>
            <person name="Martin F.M."/>
            <person name="Pujade-Renaud V."/>
        </authorList>
    </citation>
    <scope>NUCLEOTIDE SEQUENCE [LARGE SCALE GENOMIC DNA]</scope>
    <source>
        <strain evidence="7 8">Philippines</strain>
    </source>
</reference>
<keyword evidence="2 4" id="KW-0863">Zinc-finger</keyword>
<feature type="compositionally biased region" description="Polar residues" evidence="5">
    <location>
        <begin position="44"/>
        <end position="64"/>
    </location>
</feature>
<dbReference type="STRING" id="1448308.A0A2T2NZ90"/>
<keyword evidence="3" id="KW-0862">Zinc</keyword>
<feature type="region of interest" description="Disordered" evidence="5">
    <location>
        <begin position="29"/>
        <end position="80"/>
    </location>
</feature>
<organism evidence="7 8">
    <name type="scientific">Corynespora cassiicola Philippines</name>
    <dbReference type="NCBI Taxonomy" id="1448308"/>
    <lineage>
        <taxon>Eukaryota</taxon>
        <taxon>Fungi</taxon>
        <taxon>Dikarya</taxon>
        <taxon>Ascomycota</taxon>
        <taxon>Pezizomycotina</taxon>
        <taxon>Dothideomycetes</taxon>
        <taxon>Pleosporomycetidae</taxon>
        <taxon>Pleosporales</taxon>
        <taxon>Corynesporascaceae</taxon>
        <taxon>Corynespora</taxon>
    </lineage>
</organism>
<evidence type="ECO:0000256" key="3">
    <source>
        <dbReference type="ARBA" id="ARBA00022833"/>
    </source>
</evidence>
<evidence type="ECO:0000256" key="1">
    <source>
        <dbReference type="ARBA" id="ARBA00022723"/>
    </source>
</evidence>
<feature type="region of interest" description="Disordered" evidence="5">
    <location>
        <begin position="320"/>
        <end position="343"/>
    </location>
</feature>
<proteinExistence type="predicted"/>
<dbReference type="Pfam" id="PF00097">
    <property type="entry name" value="zf-C3HC4"/>
    <property type="match status" value="1"/>
</dbReference>
<feature type="compositionally biased region" description="Polar residues" evidence="5">
    <location>
        <begin position="247"/>
        <end position="256"/>
    </location>
</feature>
<feature type="region of interest" description="Disordered" evidence="5">
    <location>
        <begin position="185"/>
        <end position="256"/>
    </location>
</feature>
<name>A0A2T2NZ90_CORCC</name>